<dbReference type="SUPFAM" id="SSF89550">
    <property type="entry name" value="PHP domain-like"/>
    <property type="match status" value="1"/>
</dbReference>
<feature type="non-terminal residue" evidence="2">
    <location>
        <position position="229"/>
    </location>
</feature>
<dbReference type="SMART" id="SM00481">
    <property type="entry name" value="POLIIIAc"/>
    <property type="match status" value="1"/>
</dbReference>
<dbReference type="PANTHER" id="PTHR32294:SF0">
    <property type="entry name" value="DNA POLYMERASE III SUBUNIT ALPHA"/>
    <property type="match status" value="1"/>
</dbReference>
<accession>X1VWW6</accession>
<reference evidence="2" key="1">
    <citation type="journal article" date="2014" name="Front. Microbiol.">
        <title>High frequency of phylogenetically diverse reductive dehalogenase-homologous genes in deep subseafloor sedimentary metagenomes.</title>
        <authorList>
            <person name="Kawai M."/>
            <person name="Futagami T."/>
            <person name="Toyoda A."/>
            <person name="Takaki Y."/>
            <person name="Nishi S."/>
            <person name="Hori S."/>
            <person name="Arai W."/>
            <person name="Tsubouchi T."/>
            <person name="Morono Y."/>
            <person name="Uchiyama I."/>
            <person name="Ito T."/>
            <person name="Fujiyama A."/>
            <person name="Inagaki F."/>
            <person name="Takami H."/>
        </authorList>
    </citation>
    <scope>NUCLEOTIDE SEQUENCE</scope>
    <source>
        <strain evidence="2">Expedition CK06-06</strain>
    </source>
</reference>
<evidence type="ECO:0000259" key="1">
    <source>
        <dbReference type="SMART" id="SM00481"/>
    </source>
</evidence>
<dbReference type="PANTHER" id="PTHR32294">
    <property type="entry name" value="DNA POLYMERASE III SUBUNIT ALPHA"/>
    <property type="match status" value="1"/>
</dbReference>
<dbReference type="InterPro" id="IPR016195">
    <property type="entry name" value="Pol/histidinol_Pase-like"/>
</dbReference>
<comment type="caution">
    <text evidence="2">The sequence shown here is derived from an EMBL/GenBank/DDBJ whole genome shotgun (WGS) entry which is preliminary data.</text>
</comment>
<dbReference type="InterPro" id="IPR003141">
    <property type="entry name" value="Pol/His_phosphatase_N"/>
</dbReference>
<dbReference type="GO" id="GO:0008408">
    <property type="term" value="F:3'-5' exonuclease activity"/>
    <property type="evidence" value="ECO:0007669"/>
    <property type="project" value="InterPro"/>
</dbReference>
<feature type="domain" description="Polymerase/histidinol phosphatase N-terminal" evidence="1">
    <location>
        <begin position="6"/>
        <end position="73"/>
    </location>
</feature>
<dbReference type="AlphaFoldDB" id="X1VWW6"/>
<dbReference type="CDD" id="cd12113">
    <property type="entry name" value="PHP_PolIIIA_DnaE3"/>
    <property type="match status" value="1"/>
</dbReference>
<dbReference type="InterPro" id="IPR004805">
    <property type="entry name" value="DnaE2/DnaE/PolC"/>
</dbReference>
<name>X1VWW6_9ZZZZ</name>
<organism evidence="2">
    <name type="scientific">marine sediment metagenome</name>
    <dbReference type="NCBI Taxonomy" id="412755"/>
    <lineage>
        <taxon>unclassified sequences</taxon>
        <taxon>metagenomes</taxon>
        <taxon>ecological metagenomes</taxon>
    </lineage>
</organism>
<dbReference type="EMBL" id="BARW01027500">
    <property type="protein sequence ID" value="GAJ15855.1"/>
    <property type="molecule type" value="Genomic_DNA"/>
</dbReference>
<dbReference type="InterPro" id="IPR004013">
    <property type="entry name" value="PHP_dom"/>
</dbReference>
<dbReference type="Gene3D" id="3.20.20.140">
    <property type="entry name" value="Metal-dependent hydrolases"/>
    <property type="match status" value="1"/>
</dbReference>
<evidence type="ECO:0000313" key="2">
    <source>
        <dbReference type="EMBL" id="GAJ15855.1"/>
    </source>
</evidence>
<protein>
    <recommendedName>
        <fullName evidence="1">Polymerase/histidinol phosphatase N-terminal domain-containing protein</fullName>
    </recommendedName>
</protein>
<proteinExistence type="predicted"/>
<sequence>MEPSFIHLHNHSEYSILDGALKIPSLIETAYKNNMPAVALTDHGNIFGAVGFFKQAKEKRIKPILGCETYVAPKSRFDKVHSQKGPGHFHLVLLVKDEKGYENLCQLITKSYLEGFYYRPRIDKELLAQHSEGLIGLSGCLQGEISRYLQEGMEERAEGAAQELASLFSKGDFYIEIQDHGLDQQKKLNPLLIALSQRLNLPLVATNDVHYLLKDDTESHDVLLCIQTN</sequence>
<dbReference type="Pfam" id="PF02811">
    <property type="entry name" value="PHP"/>
    <property type="match status" value="1"/>
</dbReference>
<gene>
    <name evidence="2" type="ORF">S12H4_44605</name>
</gene>
<dbReference type="GO" id="GO:0006260">
    <property type="term" value="P:DNA replication"/>
    <property type="evidence" value="ECO:0007669"/>
    <property type="project" value="InterPro"/>
</dbReference>